<dbReference type="PRINTS" id="PR01271">
    <property type="entry name" value="HISDACETLASE"/>
</dbReference>
<dbReference type="GO" id="GO:0141221">
    <property type="term" value="F:histone deacetylase activity, hydrolytic mechanism"/>
    <property type="evidence" value="ECO:0007669"/>
    <property type="project" value="UniProtKB-EC"/>
</dbReference>
<reference evidence="4" key="1">
    <citation type="submission" date="2020-11" db="EMBL/GenBank/DDBJ databases">
        <authorList>
            <person name="Tran Van P."/>
        </authorList>
    </citation>
    <scope>NUCLEOTIDE SEQUENCE</scope>
</reference>
<dbReference type="GO" id="GO:0040029">
    <property type="term" value="P:epigenetic regulation of gene expression"/>
    <property type="evidence" value="ECO:0007669"/>
    <property type="project" value="TreeGrafter"/>
</dbReference>
<dbReference type="InterPro" id="IPR023801">
    <property type="entry name" value="His_deacetylse_dom"/>
</dbReference>
<gene>
    <name evidence="4" type="ORF">TGEB3V08_LOCUS10194</name>
</gene>
<dbReference type="SUPFAM" id="SSF52768">
    <property type="entry name" value="Arginase/deacetylase"/>
    <property type="match status" value="1"/>
</dbReference>
<name>A0A7R9K7P4_TIMGE</name>
<accession>A0A7R9K7P4</accession>
<feature type="region of interest" description="Disordered" evidence="2">
    <location>
        <begin position="193"/>
        <end position="251"/>
    </location>
</feature>
<feature type="compositionally biased region" description="Basic and acidic residues" evidence="2">
    <location>
        <begin position="197"/>
        <end position="218"/>
    </location>
</feature>
<dbReference type="Pfam" id="PF00850">
    <property type="entry name" value="Hist_deacetyl"/>
    <property type="match status" value="1"/>
</dbReference>
<dbReference type="PANTHER" id="PTHR10625:SF36">
    <property type="entry name" value="HISTONE DEACETYLASE 3"/>
    <property type="match status" value="1"/>
</dbReference>
<comment type="catalytic activity">
    <reaction evidence="1">
        <text>N(6)-acetyl-L-lysyl-[histone] + H2O = L-lysyl-[histone] + acetate</text>
        <dbReference type="Rhea" id="RHEA:58196"/>
        <dbReference type="Rhea" id="RHEA-COMP:9845"/>
        <dbReference type="Rhea" id="RHEA-COMP:11338"/>
        <dbReference type="ChEBI" id="CHEBI:15377"/>
        <dbReference type="ChEBI" id="CHEBI:29969"/>
        <dbReference type="ChEBI" id="CHEBI:30089"/>
        <dbReference type="ChEBI" id="CHEBI:61930"/>
        <dbReference type="EC" id="3.5.1.98"/>
    </reaction>
</comment>
<evidence type="ECO:0000256" key="2">
    <source>
        <dbReference type="SAM" id="MobiDB-lite"/>
    </source>
</evidence>
<dbReference type="PANTHER" id="PTHR10625">
    <property type="entry name" value="HISTONE DEACETYLASE HDAC1-RELATED"/>
    <property type="match status" value="1"/>
</dbReference>
<dbReference type="InterPro" id="IPR023696">
    <property type="entry name" value="Ureohydrolase_dom_sf"/>
</dbReference>
<proteinExistence type="predicted"/>
<organism evidence="4">
    <name type="scientific">Timema genevievae</name>
    <name type="common">Walking stick</name>
    <dbReference type="NCBI Taxonomy" id="629358"/>
    <lineage>
        <taxon>Eukaryota</taxon>
        <taxon>Metazoa</taxon>
        <taxon>Ecdysozoa</taxon>
        <taxon>Arthropoda</taxon>
        <taxon>Hexapoda</taxon>
        <taxon>Insecta</taxon>
        <taxon>Pterygota</taxon>
        <taxon>Neoptera</taxon>
        <taxon>Polyneoptera</taxon>
        <taxon>Phasmatodea</taxon>
        <taxon>Timematodea</taxon>
        <taxon>Timematoidea</taxon>
        <taxon>Timematidae</taxon>
        <taxon>Timema</taxon>
    </lineage>
</organism>
<evidence type="ECO:0000313" key="4">
    <source>
        <dbReference type="EMBL" id="CAD7607518.1"/>
    </source>
</evidence>
<dbReference type="EMBL" id="OE845500">
    <property type="protein sequence ID" value="CAD7607518.1"/>
    <property type="molecule type" value="Genomic_DNA"/>
</dbReference>
<feature type="compositionally biased region" description="Basic and acidic residues" evidence="2">
    <location>
        <begin position="225"/>
        <end position="251"/>
    </location>
</feature>
<evidence type="ECO:0000256" key="1">
    <source>
        <dbReference type="ARBA" id="ARBA00048287"/>
    </source>
</evidence>
<dbReference type="InterPro" id="IPR037138">
    <property type="entry name" value="His_deacetylse_dom_sf"/>
</dbReference>
<sequence length="251" mass="28418">MTDRVMTVSFHKYGNYFFPGTGDMYEIGAESGRYYSVNVPLKEGIDDASYMQVFKPVISSVMEFYQPTAIVLQCGADSLACDRLGCFSLSVKGHGECVKFVRDLNVPLLAVGGGGYTLRNVARCWTYETSLLVDEQISNELPYTEYFEYFSPDFSLHPELVSRQENANSKQYLEAITKHVYDNLKMCHNSPSVQMHEVPKDALPSHESDRHEEPDPDVRVSQADEDQRVEPANEFYDGDKDQDKTSENVEA</sequence>
<evidence type="ECO:0000259" key="3">
    <source>
        <dbReference type="Pfam" id="PF00850"/>
    </source>
</evidence>
<dbReference type="InterPro" id="IPR003084">
    <property type="entry name" value="HDAC_I/II"/>
</dbReference>
<dbReference type="AlphaFoldDB" id="A0A7R9K7P4"/>
<dbReference type="Gene3D" id="3.40.800.20">
    <property type="entry name" value="Histone deacetylase domain"/>
    <property type="match status" value="1"/>
</dbReference>
<protein>
    <recommendedName>
        <fullName evidence="3">Histone deacetylase domain-containing protein</fullName>
    </recommendedName>
</protein>
<feature type="domain" description="Histone deacetylase" evidence="3">
    <location>
        <begin position="2"/>
        <end position="130"/>
    </location>
</feature>